<proteinExistence type="predicted"/>
<evidence type="ECO:0000313" key="1">
    <source>
        <dbReference type="EMBL" id="CAA7267609.1"/>
    </source>
</evidence>
<keyword evidence="2" id="KW-1185">Reference proteome</keyword>
<organism evidence="1 2">
    <name type="scientific">Cyclocybe aegerita</name>
    <name type="common">Black poplar mushroom</name>
    <name type="synonym">Agrocybe aegerita</name>
    <dbReference type="NCBI Taxonomy" id="1973307"/>
    <lineage>
        <taxon>Eukaryota</taxon>
        <taxon>Fungi</taxon>
        <taxon>Dikarya</taxon>
        <taxon>Basidiomycota</taxon>
        <taxon>Agaricomycotina</taxon>
        <taxon>Agaricomycetes</taxon>
        <taxon>Agaricomycetidae</taxon>
        <taxon>Agaricales</taxon>
        <taxon>Agaricineae</taxon>
        <taxon>Bolbitiaceae</taxon>
        <taxon>Cyclocybe</taxon>
    </lineage>
</organism>
<dbReference type="OrthoDB" id="3053074at2759"/>
<gene>
    <name evidence="1" type="ORF">AAE3_LOCUS9844</name>
</gene>
<protein>
    <submittedName>
        <fullName evidence="1">Uncharacterized protein</fullName>
    </submittedName>
</protein>
<evidence type="ECO:0000313" key="2">
    <source>
        <dbReference type="Proteomes" id="UP000467700"/>
    </source>
</evidence>
<dbReference type="EMBL" id="CACVBS010000061">
    <property type="protein sequence ID" value="CAA7267609.1"/>
    <property type="molecule type" value="Genomic_DNA"/>
</dbReference>
<reference evidence="1 2" key="1">
    <citation type="submission" date="2020-01" db="EMBL/GenBank/DDBJ databases">
        <authorList>
            <person name="Gupta K D."/>
        </authorList>
    </citation>
    <scope>NUCLEOTIDE SEQUENCE [LARGE SCALE GENOMIC DNA]</scope>
</reference>
<accession>A0A8S0VSR0</accession>
<dbReference type="Proteomes" id="UP000467700">
    <property type="component" value="Unassembled WGS sequence"/>
</dbReference>
<sequence length="212" mass="23717">MTEKKTTVTPIGPSQVLVSRITHLQNLLQNLPEQLPLNLLNSSYNFFLDEESLAERGPFGTLSHILKVCFRTYENPQIRFSEHGHCLNDLISTIKAAVKTMSDSNHEAFHHKHKELEVTTQPAPPAPSTFHLPATTIIEKQQSTVIEITSDSDSESQPVPKCPRQSTRNNNVIIISGTSALASEIKPPLKQGLLNEVWKKRSEYTKEELAQA</sequence>
<name>A0A8S0VSR0_CYCAE</name>
<dbReference type="AlphaFoldDB" id="A0A8S0VSR0"/>
<comment type="caution">
    <text evidence="1">The sequence shown here is derived from an EMBL/GenBank/DDBJ whole genome shotgun (WGS) entry which is preliminary data.</text>
</comment>